<dbReference type="AlphaFoldDB" id="A0AAV7WU16"/>
<keyword evidence="2" id="KW-1185">Reference proteome</keyword>
<sequence length="75" mass="8362">MLMDDESLIHDNGSRVAAEANSEVDARVDGREQMCYNVLGGCWNAGLELERTAAVVFWKESVARLACEGMPRNRF</sequence>
<organism evidence="1 2">
    <name type="scientific">Pleurodeles waltl</name>
    <name type="common">Iberian ribbed newt</name>
    <dbReference type="NCBI Taxonomy" id="8319"/>
    <lineage>
        <taxon>Eukaryota</taxon>
        <taxon>Metazoa</taxon>
        <taxon>Chordata</taxon>
        <taxon>Craniata</taxon>
        <taxon>Vertebrata</taxon>
        <taxon>Euteleostomi</taxon>
        <taxon>Amphibia</taxon>
        <taxon>Batrachia</taxon>
        <taxon>Caudata</taxon>
        <taxon>Salamandroidea</taxon>
        <taxon>Salamandridae</taxon>
        <taxon>Pleurodelinae</taxon>
        <taxon>Pleurodeles</taxon>
    </lineage>
</organism>
<proteinExistence type="predicted"/>
<accession>A0AAV7WU16</accession>
<name>A0AAV7WU16_PLEWA</name>
<reference evidence="1" key="1">
    <citation type="journal article" date="2022" name="bioRxiv">
        <title>Sequencing and chromosome-scale assembly of the giantPleurodeles waltlgenome.</title>
        <authorList>
            <person name="Brown T."/>
            <person name="Elewa A."/>
            <person name="Iarovenko S."/>
            <person name="Subramanian E."/>
            <person name="Araus A.J."/>
            <person name="Petzold A."/>
            <person name="Susuki M."/>
            <person name="Suzuki K.-i.T."/>
            <person name="Hayashi T."/>
            <person name="Toyoda A."/>
            <person name="Oliveira C."/>
            <person name="Osipova E."/>
            <person name="Leigh N.D."/>
            <person name="Simon A."/>
            <person name="Yun M.H."/>
        </authorList>
    </citation>
    <scope>NUCLEOTIDE SEQUENCE</scope>
    <source>
        <strain evidence="1">20211129_DDA</strain>
        <tissue evidence="1">Liver</tissue>
    </source>
</reference>
<evidence type="ECO:0000313" key="2">
    <source>
        <dbReference type="Proteomes" id="UP001066276"/>
    </source>
</evidence>
<gene>
    <name evidence="1" type="ORF">NDU88_003983</name>
</gene>
<protein>
    <submittedName>
        <fullName evidence="1">Uncharacterized protein</fullName>
    </submittedName>
</protein>
<dbReference type="EMBL" id="JANPWB010000001">
    <property type="protein sequence ID" value="KAJ1216381.1"/>
    <property type="molecule type" value="Genomic_DNA"/>
</dbReference>
<dbReference type="Proteomes" id="UP001066276">
    <property type="component" value="Chromosome 1_1"/>
</dbReference>
<evidence type="ECO:0000313" key="1">
    <source>
        <dbReference type="EMBL" id="KAJ1216381.1"/>
    </source>
</evidence>
<comment type="caution">
    <text evidence="1">The sequence shown here is derived from an EMBL/GenBank/DDBJ whole genome shotgun (WGS) entry which is preliminary data.</text>
</comment>